<evidence type="ECO:0000313" key="6">
    <source>
        <dbReference type="Proteomes" id="UP001152797"/>
    </source>
</evidence>
<dbReference type="InterPro" id="IPR002059">
    <property type="entry name" value="CSP_DNA-bd"/>
</dbReference>
<feature type="region of interest" description="Disordered" evidence="2">
    <location>
        <begin position="194"/>
        <end position="250"/>
    </location>
</feature>
<dbReference type="EMBL" id="CAMXCT030001780">
    <property type="protein sequence ID" value="CAL4780334.1"/>
    <property type="molecule type" value="Genomic_DNA"/>
</dbReference>
<accession>A0A9P1G0I5</accession>
<dbReference type="SUPFAM" id="SSF50249">
    <property type="entry name" value="Nucleic acid-binding proteins"/>
    <property type="match status" value="2"/>
</dbReference>
<evidence type="ECO:0000256" key="2">
    <source>
        <dbReference type="SAM" id="MobiDB-lite"/>
    </source>
</evidence>
<dbReference type="PANTHER" id="PTHR12962">
    <property type="entry name" value="CALCIUM-REGULATED HEAT STABLE PROTEIN CRHSP-24-RELATED"/>
    <property type="match status" value="1"/>
</dbReference>
<reference evidence="5 6" key="2">
    <citation type="submission" date="2024-05" db="EMBL/GenBank/DDBJ databases">
        <authorList>
            <person name="Chen Y."/>
            <person name="Shah S."/>
            <person name="Dougan E. K."/>
            <person name="Thang M."/>
            <person name="Chan C."/>
        </authorList>
    </citation>
    <scope>NUCLEOTIDE SEQUENCE [LARGE SCALE GENOMIC DNA]</scope>
</reference>
<gene>
    <name evidence="4" type="ORF">C1SCF055_LOCUS19806</name>
</gene>
<feature type="domain" description="CSD" evidence="3">
    <location>
        <begin position="147"/>
        <end position="211"/>
    </location>
</feature>
<dbReference type="PROSITE" id="PS51857">
    <property type="entry name" value="CSD_2"/>
    <property type="match status" value="2"/>
</dbReference>
<protein>
    <submittedName>
        <fullName evidence="5">CSD domain-containing protein</fullName>
    </submittedName>
</protein>
<dbReference type="InterPro" id="IPR052069">
    <property type="entry name" value="Ca-reg_mRNA-binding_domain"/>
</dbReference>
<evidence type="ECO:0000259" key="3">
    <source>
        <dbReference type="PROSITE" id="PS51857"/>
    </source>
</evidence>
<keyword evidence="6" id="KW-1185">Reference proteome</keyword>
<dbReference type="CDD" id="cd04458">
    <property type="entry name" value="CSP_CDS"/>
    <property type="match status" value="2"/>
</dbReference>
<dbReference type="InterPro" id="IPR012340">
    <property type="entry name" value="NA-bd_OB-fold"/>
</dbReference>
<sequence>MAHTGVVKKYNSDKGFGFIVPQGTNQDLFVLRTDVLGGSLQAGDKVNFDEGFNERTGKPKAVNVTGGTGPVGKGEGEGGGGKGKGKRGDKGKGGPKQLPGLAGLNGGLAVGPLPGSPMPCGPCGPCAGGCGLPGAGKPMAMPGSGGAKTGLVKFFNDEKGFGFIKQDDGGTDLFVHRNDVIDQLLKEGDRVSYSEAVDSRTGRMKAHQVSGGTGGAKPPEKGKGKGKKGKGKAQSPGLEAPPMPSLDTGAMGAMGNAKMSSLAAQFGCGAAGNAGVLMGKPGFGDGAPTMPDVGCMAGGGCTGCGLCGCGGCGCSGCQPCGCGNLPMGSCGCGGGCGCGGNCGVPQNLNAAGAGCGGCCGACCGCNPCGACGCGACGCGACGCGACGGCGGCGGNCFGNAAGGGNTQDVSQLGAMYQRLANAGANAGAGATGFDHDFDYGGQGGTQTLAARAAAGCFANLAGAGGALGATGNQGMAGMAMTGDTPTVPGGCFGNTDTPGSAAQTINPAMYERLASATAGGNFEDYAEYGGQGAGNLARAGAGGVAFTNLGGSANMLPSVSNPAGGNLLGAGANQGGMPNQMTMANMQAMAAMGQPGMYQMGNPTGLPTGNVSHGNL</sequence>
<dbReference type="InterPro" id="IPR011129">
    <property type="entry name" value="CSD"/>
</dbReference>
<dbReference type="Gene3D" id="2.40.50.140">
    <property type="entry name" value="Nucleic acid-binding proteins"/>
    <property type="match status" value="2"/>
</dbReference>
<dbReference type="SMART" id="SM00357">
    <property type="entry name" value="CSP"/>
    <property type="match status" value="2"/>
</dbReference>
<feature type="domain" description="CSD" evidence="3">
    <location>
        <begin position="2"/>
        <end position="66"/>
    </location>
</feature>
<dbReference type="GO" id="GO:0003730">
    <property type="term" value="F:mRNA 3'-UTR binding"/>
    <property type="evidence" value="ECO:0007669"/>
    <property type="project" value="TreeGrafter"/>
</dbReference>
<evidence type="ECO:0000313" key="5">
    <source>
        <dbReference type="EMBL" id="CAL4780334.1"/>
    </source>
</evidence>
<evidence type="ECO:0000313" key="4">
    <source>
        <dbReference type="EMBL" id="CAI3993022.1"/>
    </source>
</evidence>
<proteinExistence type="predicted"/>
<evidence type="ECO:0000256" key="1">
    <source>
        <dbReference type="ARBA" id="ARBA00022553"/>
    </source>
</evidence>
<dbReference type="PANTHER" id="PTHR12962:SF1">
    <property type="entry name" value="COLD SHOCK DOMAIN-CONTAINING PROTEIN CG9705"/>
    <property type="match status" value="1"/>
</dbReference>
<keyword evidence="1" id="KW-0597">Phosphoprotein</keyword>
<dbReference type="OrthoDB" id="443552at2759"/>
<feature type="compositionally biased region" description="Gly residues" evidence="2">
    <location>
        <begin position="66"/>
        <end position="82"/>
    </location>
</feature>
<dbReference type="GO" id="GO:0043488">
    <property type="term" value="P:regulation of mRNA stability"/>
    <property type="evidence" value="ECO:0007669"/>
    <property type="project" value="TreeGrafter"/>
</dbReference>
<dbReference type="Proteomes" id="UP001152797">
    <property type="component" value="Unassembled WGS sequence"/>
</dbReference>
<dbReference type="EMBL" id="CAMXCT010001780">
    <property type="protein sequence ID" value="CAI3993022.1"/>
    <property type="molecule type" value="Genomic_DNA"/>
</dbReference>
<dbReference type="EMBL" id="CAMXCT020001780">
    <property type="protein sequence ID" value="CAL1146397.1"/>
    <property type="molecule type" value="Genomic_DNA"/>
</dbReference>
<organism evidence="4">
    <name type="scientific">Cladocopium goreaui</name>
    <dbReference type="NCBI Taxonomy" id="2562237"/>
    <lineage>
        <taxon>Eukaryota</taxon>
        <taxon>Sar</taxon>
        <taxon>Alveolata</taxon>
        <taxon>Dinophyceae</taxon>
        <taxon>Suessiales</taxon>
        <taxon>Symbiodiniaceae</taxon>
        <taxon>Cladocopium</taxon>
    </lineage>
</organism>
<name>A0A9P1G0I5_9DINO</name>
<reference evidence="4" key="1">
    <citation type="submission" date="2022-10" db="EMBL/GenBank/DDBJ databases">
        <authorList>
            <person name="Chen Y."/>
            <person name="Dougan E. K."/>
            <person name="Chan C."/>
            <person name="Rhodes N."/>
            <person name="Thang M."/>
        </authorList>
    </citation>
    <scope>NUCLEOTIDE SEQUENCE</scope>
</reference>
<dbReference type="Pfam" id="PF00313">
    <property type="entry name" value="CSD"/>
    <property type="match status" value="2"/>
</dbReference>
<dbReference type="AlphaFoldDB" id="A0A9P1G0I5"/>
<dbReference type="GO" id="GO:0005737">
    <property type="term" value="C:cytoplasm"/>
    <property type="evidence" value="ECO:0007669"/>
    <property type="project" value="TreeGrafter"/>
</dbReference>
<feature type="region of interest" description="Disordered" evidence="2">
    <location>
        <begin position="51"/>
        <end position="100"/>
    </location>
</feature>
<comment type="caution">
    <text evidence="4">The sequence shown here is derived from an EMBL/GenBank/DDBJ whole genome shotgun (WGS) entry which is preliminary data.</text>
</comment>